<gene>
    <name evidence="2" type="ORF">THAOC_23438</name>
</gene>
<feature type="non-terminal residue" evidence="2">
    <location>
        <position position="1"/>
    </location>
</feature>
<evidence type="ECO:0000256" key="1">
    <source>
        <dbReference type="SAM" id="MobiDB-lite"/>
    </source>
</evidence>
<dbReference type="Proteomes" id="UP000266841">
    <property type="component" value="Unassembled WGS sequence"/>
</dbReference>
<comment type="caution">
    <text evidence="2">The sequence shown here is derived from an EMBL/GenBank/DDBJ whole genome shotgun (WGS) entry which is preliminary data.</text>
</comment>
<name>K0S6X8_THAOC</name>
<accession>K0S6X8</accession>
<proteinExistence type="predicted"/>
<reference evidence="2 3" key="1">
    <citation type="journal article" date="2012" name="Genome Biol.">
        <title>Genome and low-iron response of an oceanic diatom adapted to chronic iron limitation.</title>
        <authorList>
            <person name="Lommer M."/>
            <person name="Specht M."/>
            <person name="Roy A.S."/>
            <person name="Kraemer L."/>
            <person name="Andreson R."/>
            <person name="Gutowska M.A."/>
            <person name="Wolf J."/>
            <person name="Bergner S.V."/>
            <person name="Schilhabel M.B."/>
            <person name="Klostermeier U.C."/>
            <person name="Beiko R.G."/>
            <person name="Rosenstiel P."/>
            <person name="Hippler M."/>
            <person name="Laroche J."/>
        </authorList>
    </citation>
    <scope>NUCLEOTIDE SEQUENCE [LARGE SCALE GENOMIC DNA]</scope>
    <source>
        <strain evidence="2 3">CCMP1005</strain>
    </source>
</reference>
<dbReference type="AlphaFoldDB" id="K0S6X8"/>
<evidence type="ECO:0000313" key="3">
    <source>
        <dbReference type="Proteomes" id="UP000266841"/>
    </source>
</evidence>
<organism evidence="2 3">
    <name type="scientific">Thalassiosira oceanica</name>
    <name type="common">Marine diatom</name>
    <dbReference type="NCBI Taxonomy" id="159749"/>
    <lineage>
        <taxon>Eukaryota</taxon>
        <taxon>Sar</taxon>
        <taxon>Stramenopiles</taxon>
        <taxon>Ochrophyta</taxon>
        <taxon>Bacillariophyta</taxon>
        <taxon>Coscinodiscophyceae</taxon>
        <taxon>Thalassiosirophycidae</taxon>
        <taxon>Thalassiosirales</taxon>
        <taxon>Thalassiosiraceae</taxon>
        <taxon>Thalassiosira</taxon>
    </lineage>
</organism>
<feature type="region of interest" description="Disordered" evidence="1">
    <location>
        <begin position="22"/>
        <end position="41"/>
    </location>
</feature>
<feature type="region of interest" description="Disordered" evidence="1">
    <location>
        <begin position="62"/>
        <end position="92"/>
    </location>
</feature>
<protein>
    <submittedName>
        <fullName evidence="2">Uncharacterized protein</fullName>
    </submittedName>
</protein>
<sequence>DRVEPLRVVRVNVAAMQDEVADDAPAGVGVDDEDGVDGRVGHGHEALVDRVDRSRARARRAFRRGGQGGQYREEKSPDHCCRASAVKNTDAL</sequence>
<dbReference type="EMBL" id="AGNL01030935">
    <property type="protein sequence ID" value="EJK56636.1"/>
    <property type="molecule type" value="Genomic_DNA"/>
</dbReference>
<feature type="compositionally biased region" description="Basic and acidic residues" evidence="1">
    <location>
        <begin position="71"/>
        <end position="81"/>
    </location>
</feature>
<keyword evidence="3" id="KW-1185">Reference proteome</keyword>
<evidence type="ECO:0000313" key="2">
    <source>
        <dbReference type="EMBL" id="EJK56636.1"/>
    </source>
</evidence>